<feature type="region of interest" description="Disordered" evidence="7">
    <location>
        <begin position="585"/>
        <end position="685"/>
    </location>
</feature>
<dbReference type="SUPFAM" id="SSF52540">
    <property type="entry name" value="P-loop containing nucleoside triphosphate hydrolases"/>
    <property type="match status" value="1"/>
</dbReference>
<dbReference type="PANTHER" id="PTHR47969">
    <property type="entry name" value="CHROMOSOME-ASSOCIATED KINESIN KIF4A-RELATED"/>
    <property type="match status" value="1"/>
</dbReference>
<dbReference type="EnsemblProtists" id="EOD16539">
    <property type="protein sequence ID" value="EOD16539"/>
    <property type="gene ID" value="EMIHUDRAFT_470417"/>
</dbReference>
<comment type="similarity">
    <text evidence="6">Belongs to the TRAFAC class myosin-kinesin ATPase superfamily. Kinesin family.</text>
</comment>
<dbReference type="InterPro" id="IPR027640">
    <property type="entry name" value="Kinesin-like_fam"/>
</dbReference>
<dbReference type="RefSeq" id="XP_005768968.1">
    <property type="nucleotide sequence ID" value="XM_005768911.1"/>
</dbReference>
<dbReference type="GO" id="GO:0007052">
    <property type="term" value="P:mitotic spindle organization"/>
    <property type="evidence" value="ECO:0007669"/>
    <property type="project" value="TreeGrafter"/>
</dbReference>
<dbReference type="GO" id="GO:0005875">
    <property type="term" value="C:microtubule associated complex"/>
    <property type="evidence" value="ECO:0007669"/>
    <property type="project" value="TreeGrafter"/>
</dbReference>
<dbReference type="Proteomes" id="UP000013827">
    <property type="component" value="Unassembled WGS sequence"/>
</dbReference>
<feature type="region of interest" description="Disordered" evidence="7">
    <location>
        <begin position="335"/>
        <end position="363"/>
    </location>
</feature>
<evidence type="ECO:0000256" key="6">
    <source>
        <dbReference type="PROSITE-ProRule" id="PRU00283"/>
    </source>
</evidence>
<evidence type="ECO:0000256" key="3">
    <source>
        <dbReference type="ARBA" id="ARBA00022741"/>
    </source>
</evidence>
<evidence type="ECO:0000256" key="5">
    <source>
        <dbReference type="ARBA" id="ARBA00023054"/>
    </source>
</evidence>
<dbReference type="SMART" id="SM00129">
    <property type="entry name" value="KISc"/>
    <property type="match status" value="1"/>
</dbReference>
<organism evidence="9 10">
    <name type="scientific">Emiliania huxleyi (strain CCMP1516)</name>
    <dbReference type="NCBI Taxonomy" id="280463"/>
    <lineage>
        <taxon>Eukaryota</taxon>
        <taxon>Haptista</taxon>
        <taxon>Haptophyta</taxon>
        <taxon>Prymnesiophyceae</taxon>
        <taxon>Isochrysidales</taxon>
        <taxon>Noelaerhabdaceae</taxon>
        <taxon>Emiliania</taxon>
    </lineage>
</organism>
<dbReference type="STRING" id="2903.R1E6M0"/>
<dbReference type="GO" id="GO:0005737">
    <property type="term" value="C:cytoplasm"/>
    <property type="evidence" value="ECO:0007669"/>
    <property type="project" value="UniProtKB-SubCell"/>
</dbReference>
<proteinExistence type="inferred from homology"/>
<accession>A0A0D3IZ54</accession>
<evidence type="ECO:0000256" key="7">
    <source>
        <dbReference type="SAM" id="MobiDB-lite"/>
    </source>
</evidence>
<dbReference type="InterPro" id="IPR027417">
    <property type="entry name" value="P-loop_NTPase"/>
</dbReference>
<evidence type="ECO:0000259" key="8">
    <source>
        <dbReference type="PROSITE" id="PS50067"/>
    </source>
</evidence>
<dbReference type="InterPro" id="IPR036961">
    <property type="entry name" value="Kinesin_motor_dom_sf"/>
</dbReference>
<dbReference type="KEGG" id="ehx:EMIHUDRAFT_470417"/>
<dbReference type="GeneID" id="17262688"/>
<dbReference type="PANTHER" id="PTHR47969:SF15">
    <property type="entry name" value="CHROMOSOME-ASSOCIATED KINESIN KIF4A-RELATED"/>
    <property type="match status" value="1"/>
</dbReference>
<keyword evidence="4 6" id="KW-0067">ATP-binding</keyword>
<dbReference type="AlphaFoldDB" id="A0A0D3IZ54"/>
<keyword evidence="2" id="KW-0963">Cytoplasm</keyword>
<dbReference type="GO" id="GO:0007018">
    <property type="term" value="P:microtubule-based movement"/>
    <property type="evidence" value="ECO:0007669"/>
    <property type="project" value="InterPro"/>
</dbReference>
<dbReference type="PaxDb" id="2903-EOD16539"/>
<feature type="compositionally biased region" description="Basic and acidic residues" evidence="7">
    <location>
        <begin position="350"/>
        <end position="363"/>
    </location>
</feature>
<evidence type="ECO:0000313" key="10">
    <source>
        <dbReference type="Proteomes" id="UP000013827"/>
    </source>
</evidence>
<feature type="compositionally biased region" description="Low complexity" evidence="7">
    <location>
        <begin position="1"/>
        <end position="15"/>
    </location>
</feature>
<dbReference type="GO" id="GO:0003777">
    <property type="term" value="F:microtubule motor activity"/>
    <property type="evidence" value="ECO:0007669"/>
    <property type="project" value="InterPro"/>
</dbReference>
<name>A0A0D3IZ54_EMIH1</name>
<evidence type="ECO:0000256" key="2">
    <source>
        <dbReference type="ARBA" id="ARBA00022490"/>
    </source>
</evidence>
<dbReference type="HOGENOM" id="CLU_401962_0_0_1"/>
<feature type="domain" description="Kinesin motor" evidence="8">
    <location>
        <begin position="42"/>
        <end position="365"/>
    </location>
</feature>
<reference evidence="9" key="2">
    <citation type="submission" date="2024-10" db="UniProtKB">
        <authorList>
            <consortium name="EnsemblProtists"/>
        </authorList>
    </citation>
    <scope>IDENTIFICATION</scope>
</reference>
<feature type="region of interest" description="Disordered" evidence="7">
    <location>
        <begin position="485"/>
        <end position="564"/>
    </location>
</feature>
<dbReference type="GO" id="GO:0005524">
    <property type="term" value="F:ATP binding"/>
    <property type="evidence" value="ECO:0007669"/>
    <property type="project" value="UniProtKB-UniRule"/>
</dbReference>
<evidence type="ECO:0000256" key="4">
    <source>
        <dbReference type="ARBA" id="ARBA00022840"/>
    </source>
</evidence>
<dbReference type="InterPro" id="IPR001752">
    <property type="entry name" value="Kinesin_motor_dom"/>
</dbReference>
<dbReference type="PROSITE" id="PS50067">
    <property type="entry name" value="KINESIN_MOTOR_2"/>
    <property type="match status" value="1"/>
</dbReference>
<dbReference type="OMA" id="HAHEWAV"/>
<dbReference type="PRINTS" id="PR00380">
    <property type="entry name" value="KINESINHEAVY"/>
</dbReference>
<evidence type="ECO:0000313" key="9">
    <source>
        <dbReference type="EnsemblProtists" id="EOD16539"/>
    </source>
</evidence>
<dbReference type="Pfam" id="PF00225">
    <property type="entry name" value="Kinesin"/>
    <property type="match status" value="1"/>
</dbReference>
<keyword evidence="3 6" id="KW-0547">Nucleotide-binding</keyword>
<keyword evidence="10" id="KW-1185">Reference proteome</keyword>
<keyword evidence="6" id="KW-0505">Motor protein</keyword>
<reference evidence="10" key="1">
    <citation type="journal article" date="2013" name="Nature">
        <title>Pan genome of the phytoplankton Emiliania underpins its global distribution.</title>
        <authorList>
            <person name="Read B.A."/>
            <person name="Kegel J."/>
            <person name="Klute M.J."/>
            <person name="Kuo A."/>
            <person name="Lefebvre S.C."/>
            <person name="Maumus F."/>
            <person name="Mayer C."/>
            <person name="Miller J."/>
            <person name="Monier A."/>
            <person name="Salamov A."/>
            <person name="Young J."/>
            <person name="Aguilar M."/>
            <person name="Claverie J.M."/>
            <person name="Frickenhaus S."/>
            <person name="Gonzalez K."/>
            <person name="Herman E.K."/>
            <person name="Lin Y.C."/>
            <person name="Napier J."/>
            <person name="Ogata H."/>
            <person name="Sarno A.F."/>
            <person name="Shmutz J."/>
            <person name="Schroeder D."/>
            <person name="de Vargas C."/>
            <person name="Verret F."/>
            <person name="von Dassow P."/>
            <person name="Valentin K."/>
            <person name="Van de Peer Y."/>
            <person name="Wheeler G."/>
            <person name="Dacks J.B."/>
            <person name="Delwiche C.F."/>
            <person name="Dyhrman S.T."/>
            <person name="Glockner G."/>
            <person name="John U."/>
            <person name="Richards T."/>
            <person name="Worden A.Z."/>
            <person name="Zhang X."/>
            <person name="Grigoriev I.V."/>
            <person name="Allen A.E."/>
            <person name="Bidle K."/>
            <person name="Borodovsky M."/>
            <person name="Bowler C."/>
            <person name="Brownlee C."/>
            <person name="Cock J.M."/>
            <person name="Elias M."/>
            <person name="Gladyshev V.N."/>
            <person name="Groth M."/>
            <person name="Guda C."/>
            <person name="Hadaegh A."/>
            <person name="Iglesias-Rodriguez M.D."/>
            <person name="Jenkins J."/>
            <person name="Jones B.M."/>
            <person name="Lawson T."/>
            <person name="Leese F."/>
            <person name="Lindquist E."/>
            <person name="Lobanov A."/>
            <person name="Lomsadze A."/>
            <person name="Malik S.B."/>
            <person name="Marsh M.E."/>
            <person name="Mackinder L."/>
            <person name="Mock T."/>
            <person name="Mueller-Roeber B."/>
            <person name="Pagarete A."/>
            <person name="Parker M."/>
            <person name="Probert I."/>
            <person name="Quesneville H."/>
            <person name="Raines C."/>
            <person name="Rensing S.A."/>
            <person name="Riano-Pachon D.M."/>
            <person name="Richier S."/>
            <person name="Rokitta S."/>
            <person name="Shiraiwa Y."/>
            <person name="Soanes D.M."/>
            <person name="van der Giezen M."/>
            <person name="Wahlund T.M."/>
            <person name="Williams B."/>
            <person name="Wilson W."/>
            <person name="Wolfe G."/>
            <person name="Wurch L.L."/>
        </authorList>
    </citation>
    <scope>NUCLEOTIDE SEQUENCE</scope>
</reference>
<feature type="binding site" evidence="6">
    <location>
        <begin position="122"/>
        <end position="129"/>
    </location>
    <ligand>
        <name>ATP</name>
        <dbReference type="ChEBI" id="CHEBI:30616"/>
    </ligand>
</feature>
<dbReference type="eggNOG" id="KOG0244">
    <property type="taxonomic scope" value="Eukaryota"/>
</dbReference>
<feature type="region of interest" description="Disordered" evidence="7">
    <location>
        <begin position="1"/>
        <end position="35"/>
    </location>
</feature>
<feature type="compositionally biased region" description="Low complexity" evidence="7">
    <location>
        <begin position="665"/>
        <end position="685"/>
    </location>
</feature>
<sequence length="685" mass="72206">MSANASASASEQQQHPPRRRQRFSGGGPNADGEMVSTRRSECVQVALVVRPLLPHEPRGSECLHQPQPEKPEVVLDCAPFPFAFDHVGGPEGGISSVYDACVAPTLLPNVLRGCNATVLAYGQTGSGKTHTMGSGAGARRVPGLIQMSVEQIFERLPPGAAARASFVQIYEDAVHDLLAPAAADGELPRLHLKRDGAGWGLPAARRELVESAADVTALLARGAAARATSSTRLNEHSSRSHAVLSVELRLADPKSEGASGQLRPKLTFVDLAGSERTKRAGTEGKVQHEGIQINLSLFHLNHVIHALGSRAAHVPYNGSSLTKVLADRLGGAAQTRVPAVPPPLNSSSKEAARQADEERAREEELRAREREQLVTHNRELAAALDASERLRSDAVRRALCARTAAAACSAVVTRAAAEQRTAAEAVLAEWADKAQARAWAAEADAAASAIEVRRLEAALSEALQRAEAAEGRAAAAEERAAAAAERAAAEAEAGGAGRADEAAPGKVCAEPATAEEESAQRLKRRRGAKGAGRAQAHDERDYDPVDQSGGARSHDFGASRPWPVHAMSETRPIGARTHDFGASRVDRFEGHGAPPSPLPPQPHPPPRARRALLHSPGAGHPNTSGPRAGSFYPKPISLDPRLHAPIVPQPSRESSRVLTPVDTNRAAATPSKRSTRASARSRAAA</sequence>
<protein>
    <recommendedName>
        <fullName evidence="8">Kinesin motor domain-containing protein</fullName>
    </recommendedName>
</protein>
<evidence type="ECO:0000256" key="1">
    <source>
        <dbReference type="ARBA" id="ARBA00004496"/>
    </source>
</evidence>
<comment type="subcellular location">
    <subcellularLocation>
        <location evidence="1">Cytoplasm</location>
    </subcellularLocation>
</comment>
<dbReference type="GO" id="GO:0008017">
    <property type="term" value="F:microtubule binding"/>
    <property type="evidence" value="ECO:0007669"/>
    <property type="project" value="InterPro"/>
</dbReference>
<dbReference type="GO" id="GO:0051231">
    <property type="term" value="P:spindle elongation"/>
    <property type="evidence" value="ECO:0007669"/>
    <property type="project" value="TreeGrafter"/>
</dbReference>
<keyword evidence="5" id="KW-0175">Coiled coil</keyword>
<feature type="compositionally biased region" description="Pro residues" evidence="7">
    <location>
        <begin position="594"/>
        <end position="605"/>
    </location>
</feature>
<dbReference type="Gene3D" id="3.40.850.10">
    <property type="entry name" value="Kinesin motor domain"/>
    <property type="match status" value="1"/>
</dbReference>